<protein>
    <submittedName>
        <fullName evidence="2">Uncharacterized protein YlxW (UPF0749 family)</fullName>
    </submittedName>
</protein>
<evidence type="ECO:0000256" key="1">
    <source>
        <dbReference type="ARBA" id="ARBA00009108"/>
    </source>
</evidence>
<comment type="caution">
    <text evidence="2">The sequence shown here is derived from an EMBL/GenBank/DDBJ whole genome shotgun (WGS) entry which is preliminary data.</text>
</comment>
<proteinExistence type="inferred from homology"/>
<dbReference type="PANTHER" id="PTHR37313">
    <property type="entry name" value="UPF0749 PROTEIN RV1825"/>
    <property type="match status" value="1"/>
</dbReference>
<keyword evidence="3" id="KW-1185">Reference proteome</keyword>
<dbReference type="Gene3D" id="3.30.70.1880">
    <property type="entry name" value="Protein of unknown function DUF881"/>
    <property type="match status" value="1"/>
</dbReference>
<dbReference type="Pfam" id="PF05949">
    <property type="entry name" value="DUF881"/>
    <property type="match status" value="1"/>
</dbReference>
<dbReference type="Proteomes" id="UP000319516">
    <property type="component" value="Unassembled WGS sequence"/>
</dbReference>
<dbReference type="PANTHER" id="PTHR37313:SF1">
    <property type="entry name" value="UPF0749 PROTEIN RV1823"/>
    <property type="match status" value="1"/>
</dbReference>
<dbReference type="RefSeq" id="WP_141785300.1">
    <property type="nucleotide sequence ID" value="NZ_BAAAIK010000010.1"/>
</dbReference>
<dbReference type="AlphaFoldDB" id="A0A542YT51"/>
<evidence type="ECO:0000313" key="3">
    <source>
        <dbReference type="Proteomes" id="UP000319516"/>
    </source>
</evidence>
<sequence length="292" mass="31117">MKRPRLGFGMGRPNPDPAASMALLAEVRDRPLDPGYASAAQARRERGLPASTGPRSLILIVSSVLLGFLMTVAAQTLREPDPAAADARLELVSRVEAQQDLGDRRVARIEALRAEVAGLEEGALEDDSAGSQLAESLRTAERQAGASALVGPGIVITMDDASSRDPLVNGNAEERVMARDLQVIVNGLWAQGAEAISINDQRLTSTSAIRFAGEAIVIDFRGMTRPYVISAIGDPEALEREMTEGATGRYAAELRDEYQLTVEVTTADEVTVAAATRLTTRLAVVPTKEDTP</sequence>
<gene>
    <name evidence="2" type="ORF">FB467_2417</name>
</gene>
<reference evidence="2 3" key="1">
    <citation type="submission" date="2019-06" db="EMBL/GenBank/DDBJ databases">
        <title>Sequencing the genomes of 1000 actinobacteria strains.</title>
        <authorList>
            <person name="Klenk H.-P."/>
        </authorList>
    </citation>
    <scope>NUCLEOTIDE SEQUENCE [LARGE SCALE GENOMIC DNA]</scope>
    <source>
        <strain evidence="2 3">DSM 12335</strain>
    </source>
</reference>
<dbReference type="OrthoDB" id="3218134at2"/>
<dbReference type="InterPro" id="IPR010273">
    <property type="entry name" value="DUF881"/>
</dbReference>
<organism evidence="2 3">
    <name type="scientific">Ornithinicoccus hortensis</name>
    <dbReference type="NCBI Taxonomy" id="82346"/>
    <lineage>
        <taxon>Bacteria</taxon>
        <taxon>Bacillati</taxon>
        <taxon>Actinomycetota</taxon>
        <taxon>Actinomycetes</taxon>
        <taxon>Micrococcales</taxon>
        <taxon>Intrasporangiaceae</taxon>
        <taxon>Ornithinicoccus</taxon>
    </lineage>
</organism>
<dbReference type="EMBL" id="VFOP01000001">
    <property type="protein sequence ID" value="TQL51276.1"/>
    <property type="molecule type" value="Genomic_DNA"/>
</dbReference>
<comment type="similarity">
    <text evidence="1">Belongs to the UPF0749 family.</text>
</comment>
<accession>A0A542YT51</accession>
<dbReference type="GO" id="GO:0005886">
    <property type="term" value="C:plasma membrane"/>
    <property type="evidence" value="ECO:0007669"/>
    <property type="project" value="TreeGrafter"/>
</dbReference>
<name>A0A542YT51_9MICO</name>
<evidence type="ECO:0000313" key="2">
    <source>
        <dbReference type="EMBL" id="TQL51276.1"/>
    </source>
</evidence>